<feature type="domain" description="PilZ" evidence="1">
    <location>
        <begin position="5"/>
        <end position="104"/>
    </location>
</feature>
<evidence type="ECO:0000313" key="5">
    <source>
        <dbReference type="Proteomes" id="UP001223761"/>
    </source>
</evidence>
<name>A0A1Q5T1K3_9BACL</name>
<proteinExistence type="predicted"/>
<dbReference type="Pfam" id="PF07238">
    <property type="entry name" value="PilZ"/>
    <property type="match status" value="1"/>
</dbReference>
<accession>A0A1Q5T1K3</accession>
<reference evidence="4" key="2">
    <citation type="submission" date="2017-01" db="EMBL/GenBank/DDBJ databases">
        <title>Genome sequencing and annotation of Geobacillus sp. 1017, a Hydrocarbon-Oxidizing Thermophilic Bacterium Isolated from a Heavy Oil Reservoir (China).</title>
        <authorList>
            <person name="Kadnikov V.V."/>
            <person name="Mardanov A.V."/>
            <person name="Poltaraus A.B."/>
            <person name="Sokolova D.S."/>
            <person name="Semenova E.M."/>
            <person name="Ravin N.V."/>
            <person name="Tourova T.P."/>
            <person name="Nazina T.N."/>
        </authorList>
    </citation>
    <scope>NUCLEOTIDE SEQUENCE [LARGE SCALE GENOMIC DNA]</scope>
    <source>
        <strain evidence="4">1017</strain>
    </source>
</reference>
<dbReference type="EMBL" id="MQMG01000018">
    <property type="protein sequence ID" value="OKO94090.1"/>
    <property type="molecule type" value="Genomic_DNA"/>
</dbReference>
<gene>
    <name evidence="2" type="ORF">BRO54_1705</name>
    <name evidence="3" type="ORF">RA955_11595</name>
</gene>
<reference evidence="2 4" key="1">
    <citation type="submission" date="2016-11" db="EMBL/GenBank/DDBJ databases">
        <authorList>
            <person name="Kadnikov V."/>
            <person name="Nazina T."/>
        </authorList>
    </citation>
    <scope>NUCLEOTIDE SEQUENCE [LARGE SCALE GENOMIC DNA]</scope>
    <source>
        <strain evidence="2 4">1017</strain>
    </source>
</reference>
<dbReference type="RefSeq" id="WP_074043626.1">
    <property type="nucleotide sequence ID" value="NZ_CP133076.1"/>
</dbReference>
<dbReference type="Gene3D" id="2.40.10.220">
    <property type="entry name" value="predicted glycosyltransferase like domains"/>
    <property type="match status" value="1"/>
</dbReference>
<organism evidence="2 4">
    <name type="scientific">Geobacillus proteiniphilus</name>
    <dbReference type="NCBI Taxonomy" id="860353"/>
    <lineage>
        <taxon>Bacteria</taxon>
        <taxon>Bacillati</taxon>
        <taxon>Bacillota</taxon>
        <taxon>Bacilli</taxon>
        <taxon>Bacillales</taxon>
        <taxon>Anoxybacillaceae</taxon>
        <taxon>Geobacillus</taxon>
    </lineage>
</organism>
<dbReference type="Proteomes" id="UP001223761">
    <property type="component" value="Chromosome"/>
</dbReference>
<dbReference type="Proteomes" id="UP000186030">
    <property type="component" value="Unassembled WGS sequence"/>
</dbReference>
<protein>
    <submittedName>
        <fullName evidence="3">PilZ domain-containing protein</fullName>
    </submittedName>
</protein>
<dbReference type="EMBL" id="CP133076">
    <property type="protein sequence ID" value="WMJ15444.1"/>
    <property type="molecule type" value="Genomic_DNA"/>
</dbReference>
<dbReference type="SUPFAM" id="SSF141371">
    <property type="entry name" value="PilZ domain-like"/>
    <property type="match status" value="1"/>
</dbReference>
<evidence type="ECO:0000259" key="1">
    <source>
        <dbReference type="Pfam" id="PF07238"/>
    </source>
</evidence>
<reference evidence="2" key="3">
    <citation type="journal article" date="2019" name="Int. J. Syst. Evol. Microbiol.">
        <title>Geobacillus proteiniphilus sp. nov., a thermophilic bacterium isolated from a high-temperature heavy oil reservoir in China.</title>
        <authorList>
            <person name="Semenova E.M."/>
            <person name="Sokolova D.S."/>
            <person name="Grouzdev D.S."/>
            <person name="Poltaraus A.B."/>
            <person name="Vinokurova N.G."/>
            <person name="Tourova T.P."/>
            <person name="Nazina T.N."/>
        </authorList>
    </citation>
    <scope>NUCLEOTIDE SEQUENCE</scope>
    <source>
        <strain evidence="2">1017</strain>
    </source>
</reference>
<evidence type="ECO:0000313" key="2">
    <source>
        <dbReference type="EMBL" id="OKO94090.1"/>
    </source>
</evidence>
<reference evidence="3 5" key="4">
    <citation type="submission" date="2023-08" db="EMBL/GenBank/DDBJ databases">
        <title>Genome sequencing of the thermostable Gram positive bacteria Geobacillus proteiniphilus strain T-6.</title>
        <authorList>
            <person name="Shulami S."/>
            <person name="Shoham Y."/>
        </authorList>
    </citation>
    <scope>NUCLEOTIDE SEQUENCE [LARGE SCALE GENOMIC DNA]</scope>
    <source>
        <strain evidence="3 5">T-6</strain>
    </source>
</reference>
<dbReference type="InterPro" id="IPR009875">
    <property type="entry name" value="PilZ_domain"/>
</dbReference>
<evidence type="ECO:0000313" key="4">
    <source>
        <dbReference type="Proteomes" id="UP000186030"/>
    </source>
</evidence>
<dbReference type="GO" id="GO:0035438">
    <property type="term" value="F:cyclic-di-GMP binding"/>
    <property type="evidence" value="ECO:0007669"/>
    <property type="project" value="InterPro"/>
</dbReference>
<keyword evidence="5" id="KW-1185">Reference proteome</keyword>
<sequence length="114" mass="13347">MRFKRQEPFRYQFGRPLPAELRIADGERSVYIHDLSPHGMKIETEGRLPFSTGGTPVDISFWLNAAPFTLRGQLVWERPFVHAYYYGVRLHVTKQEEAHLIEAIKRHAAESRRI</sequence>
<evidence type="ECO:0000313" key="3">
    <source>
        <dbReference type="EMBL" id="WMJ15444.1"/>
    </source>
</evidence>
<dbReference type="AlphaFoldDB" id="A0A1Q5T1K3"/>